<feature type="transmembrane region" description="Helical" evidence="1">
    <location>
        <begin position="199"/>
        <end position="231"/>
    </location>
</feature>
<keyword evidence="1" id="KW-1133">Transmembrane helix</keyword>
<accession>A0ABW5Z8N6</accession>
<feature type="transmembrane region" description="Helical" evidence="1">
    <location>
        <begin position="32"/>
        <end position="60"/>
    </location>
</feature>
<reference evidence="3" key="1">
    <citation type="journal article" date="2019" name="Int. J. Syst. Evol. Microbiol.">
        <title>The Global Catalogue of Microorganisms (GCM) 10K type strain sequencing project: providing services to taxonomists for standard genome sequencing and annotation.</title>
        <authorList>
            <consortium name="The Broad Institute Genomics Platform"/>
            <consortium name="The Broad Institute Genome Sequencing Center for Infectious Disease"/>
            <person name="Wu L."/>
            <person name="Ma J."/>
        </authorList>
    </citation>
    <scope>NUCLEOTIDE SEQUENCE [LARGE SCALE GENOMIC DNA]</scope>
    <source>
        <strain evidence="3">KCTC 52644</strain>
    </source>
</reference>
<feature type="transmembrane region" description="Helical" evidence="1">
    <location>
        <begin position="131"/>
        <end position="151"/>
    </location>
</feature>
<dbReference type="EMBL" id="JBHUOL010000018">
    <property type="protein sequence ID" value="MFD2909239.1"/>
    <property type="molecule type" value="Genomic_DNA"/>
</dbReference>
<evidence type="ECO:0008006" key="4">
    <source>
        <dbReference type="Google" id="ProtNLM"/>
    </source>
</evidence>
<keyword evidence="1" id="KW-0472">Membrane</keyword>
<proteinExistence type="predicted"/>
<gene>
    <name evidence="2" type="ORF">ACFSX9_10925</name>
</gene>
<protein>
    <recommendedName>
        <fullName evidence="4">Integral membrane protein</fullName>
    </recommendedName>
</protein>
<feature type="transmembrane region" description="Helical" evidence="1">
    <location>
        <begin position="80"/>
        <end position="102"/>
    </location>
</feature>
<evidence type="ECO:0000256" key="1">
    <source>
        <dbReference type="SAM" id="Phobius"/>
    </source>
</evidence>
<name>A0ABW5Z8N6_9FLAO</name>
<evidence type="ECO:0000313" key="3">
    <source>
        <dbReference type="Proteomes" id="UP001597549"/>
    </source>
</evidence>
<keyword evidence="3" id="KW-1185">Reference proteome</keyword>
<evidence type="ECO:0000313" key="2">
    <source>
        <dbReference type="EMBL" id="MFD2909239.1"/>
    </source>
</evidence>
<dbReference type="Proteomes" id="UP001597549">
    <property type="component" value="Unassembled WGS sequence"/>
</dbReference>
<sequence>MKKSIDQKLQSGYPLELGKIIEESFERYKQTFVLSGIATIIIAVIMILIYVGYFGILYGFGDFSKTMADLEMGKSNVTMIIINASVGVLIGSLSAPIVAGFINVNHLAKNNKEFGLGSFFDFYKTTFFKDIFLNQLLISVFLNATVAILTINNSPFLALSLQIIVALFTIFCIPLIIYGQQNYMDALVKSIGLFLKNPFVILIAFIVGALGILVGLIGLCIGIFFTIPFYFSVIYTIYEQAIGFNDKSVIDEIGLE</sequence>
<dbReference type="RefSeq" id="WP_379807559.1">
    <property type="nucleotide sequence ID" value="NZ_JBHUOL010000018.1"/>
</dbReference>
<feature type="transmembrane region" description="Helical" evidence="1">
    <location>
        <begin position="157"/>
        <end position="178"/>
    </location>
</feature>
<organism evidence="2 3">
    <name type="scientific">Flavobacterium ardleyense</name>
    <dbReference type="NCBI Taxonomy" id="2038737"/>
    <lineage>
        <taxon>Bacteria</taxon>
        <taxon>Pseudomonadati</taxon>
        <taxon>Bacteroidota</taxon>
        <taxon>Flavobacteriia</taxon>
        <taxon>Flavobacteriales</taxon>
        <taxon>Flavobacteriaceae</taxon>
        <taxon>Flavobacterium</taxon>
    </lineage>
</organism>
<comment type="caution">
    <text evidence="2">The sequence shown here is derived from an EMBL/GenBank/DDBJ whole genome shotgun (WGS) entry which is preliminary data.</text>
</comment>
<keyword evidence="1" id="KW-0812">Transmembrane</keyword>